<comment type="caution">
    <text evidence="2">The sequence shown here is derived from an EMBL/GenBank/DDBJ whole genome shotgun (WGS) entry which is preliminary data.</text>
</comment>
<organism evidence="2 3">
    <name type="scientific">Rheinheimera baltica</name>
    <dbReference type="NCBI Taxonomy" id="67576"/>
    <lineage>
        <taxon>Bacteria</taxon>
        <taxon>Pseudomonadati</taxon>
        <taxon>Pseudomonadota</taxon>
        <taxon>Gammaproteobacteria</taxon>
        <taxon>Chromatiales</taxon>
        <taxon>Chromatiaceae</taxon>
        <taxon>Rheinheimera</taxon>
    </lineage>
</organism>
<proteinExistence type="predicted"/>
<evidence type="ECO:0000313" key="2">
    <source>
        <dbReference type="EMBL" id="MDP5138780.1"/>
    </source>
</evidence>
<gene>
    <name evidence="2" type="ORF">ORJ04_22805</name>
</gene>
<evidence type="ECO:0008006" key="4">
    <source>
        <dbReference type="Google" id="ProtNLM"/>
    </source>
</evidence>
<keyword evidence="1" id="KW-1133">Transmembrane helix</keyword>
<dbReference type="RefSeq" id="WP_027669987.1">
    <property type="nucleotide sequence ID" value="NZ_JAPJDY010000003.1"/>
</dbReference>
<feature type="transmembrane region" description="Helical" evidence="1">
    <location>
        <begin position="6"/>
        <end position="26"/>
    </location>
</feature>
<dbReference type="Proteomes" id="UP001231109">
    <property type="component" value="Unassembled WGS sequence"/>
</dbReference>
<keyword evidence="1" id="KW-0472">Membrane</keyword>
<keyword evidence="3" id="KW-1185">Reference proteome</keyword>
<evidence type="ECO:0000256" key="1">
    <source>
        <dbReference type="SAM" id="Phobius"/>
    </source>
</evidence>
<accession>A0ABT9I6Y5</accession>
<evidence type="ECO:0000313" key="3">
    <source>
        <dbReference type="Proteomes" id="UP001231109"/>
    </source>
</evidence>
<feature type="transmembrane region" description="Helical" evidence="1">
    <location>
        <begin position="109"/>
        <end position="128"/>
    </location>
</feature>
<protein>
    <recommendedName>
        <fullName evidence="4">Inner membrane protein</fullName>
    </recommendedName>
</protein>
<reference evidence="2 3" key="1">
    <citation type="submission" date="2022-11" db="EMBL/GenBank/DDBJ databases">
        <title>Viruses from the air-sea interface of a natural surface slick.</title>
        <authorList>
            <person name="Rahlff J."/>
            <person name="Holmfeldt K."/>
        </authorList>
    </citation>
    <scope>NUCLEOTIDE SEQUENCE [LARGE SCALE GENOMIC DNA]</scope>
    <source>
        <strain evidence="2 3">SMS4</strain>
    </source>
</reference>
<sequence>MITLFAQAIVTLTGVFLLCLAVASVFRPRLAAHFLNGFANSARAHYSEISLRLLVGAALILAAPSMHFSYVFKLFGWLIVVTSMVLLLLPWRWHQRFAQTVLPPLTKQVWLFALLSLPLSVALLYAVLF</sequence>
<name>A0ABT9I6Y5_9GAMM</name>
<feature type="transmembrane region" description="Helical" evidence="1">
    <location>
        <begin position="70"/>
        <end position="89"/>
    </location>
</feature>
<keyword evidence="1" id="KW-0812">Transmembrane</keyword>
<dbReference type="EMBL" id="JAPJDZ010000298">
    <property type="protein sequence ID" value="MDP5138780.1"/>
    <property type="molecule type" value="Genomic_DNA"/>
</dbReference>